<proteinExistence type="predicted"/>
<dbReference type="InterPro" id="IPR028066">
    <property type="entry name" value="TMEM187"/>
</dbReference>
<comment type="caution">
    <text evidence="2">The sequence shown here is derived from an EMBL/GenBank/DDBJ whole genome shotgun (WGS) entry which is preliminary data.</text>
</comment>
<keyword evidence="1" id="KW-0812">Transmembrane</keyword>
<dbReference type="EMBL" id="JAHRIO010023280">
    <property type="protein sequence ID" value="MEQ2166298.1"/>
    <property type="molecule type" value="Genomic_DNA"/>
</dbReference>
<dbReference type="Pfam" id="PF15100">
    <property type="entry name" value="TMEM187"/>
    <property type="match status" value="1"/>
</dbReference>
<protein>
    <recommendedName>
        <fullName evidence="4">Transmembrane protein 187</fullName>
    </recommendedName>
</protein>
<accession>A0ABV0N4H1</accession>
<dbReference type="Proteomes" id="UP001476798">
    <property type="component" value="Unassembled WGS sequence"/>
</dbReference>
<feature type="transmembrane region" description="Helical" evidence="1">
    <location>
        <begin position="141"/>
        <end position="159"/>
    </location>
</feature>
<organism evidence="2 3">
    <name type="scientific">Goodea atripinnis</name>
    <dbReference type="NCBI Taxonomy" id="208336"/>
    <lineage>
        <taxon>Eukaryota</taxon>
        <taxon>Metazoa</taxon>
        <taxon>Chordata</taxon>
        <taxon>Craniata</taxon>
        <taxon>Vertebrata</taxon>
        <taxon>Euteleostomi</taxon>
        <taxon>Actinopterygii</taxon>
        <taxon>Neopterygii</taxon>
        <taxon>Teleostei</taxon>
        <taxon>Neoteleostei</taxon>
        <taxon>Acanthomorphata</taxon>
        <taxon>Ovalentaria</taxon>
        <taxon>Atherinomorphae</taxon>
        <taxon>Cyprinodontiformes</taxon>
        <taxon>Goodeidae</taxon>
        <taxon>Goodea</taxon>
    </lineage>
</organism>
<evidence type="ECO:0000313" key="3">
    <source>
        <dbReference type="Proteomes" id="UP001476798"/>
    </source>
</evidence>
<reference evidence="2 3" key="1">
    <citation type="submission" date="2021-06" db="EMBL/GenBank/DDBJ databases">
        <authorList>
            <person name="Palmer J.M."/>
        </authorList>
    </citation>
    <scope>NUCLEOTIDE SEQUENCE [LARGE SCALE GENOMIC DNA]</scope>
    <source>
        <strain evidence="2 3">GA_2019</strain>
        <tissue evidence="2">Muscle</tissue>
    </source>
</reference>
<keyword evidence="1" id="KW-1133">Transmembrane helix</keyword>
<evidence type="ECO:0008006" key="4">
    <source>
        <dbReference type="Google" id="ProtNLM"/>
    </source>
</evidence>
<dbReference type="PANTHER" id="PTHR15066">
    <property type="entry name" value="TRANSMEMBRANE PROTEIN 187"/>
    <property type="match status" value="1"/>
</dbReference>
<sequence>MFKKDRDLFLSHSAINTIIPHRLVDKLREFGLLQSTCMWIHSFLSGRSQMSLIKNVSISIMKSALLHVTMLFIFCIALANTNLFSEVEVDLTYEHYAEKRAENMPAFLAMPFNCLVNLAYIIMGLYWLLWHRGVKETERSCYMREVFALMAVFYASIQWTRLATLRRAPAVLDQWLTLPIFAWVPVWIDFIERAPGKWRAPHAAVLELCSLASYGLALAHERGFEVALGCHVALALYRGVRVQLTRGDSRTVGYLLRAMVSCAGFVVLKLLDHWLARHWVFQRLTGHFWSKVCDVLQFHFSFCFLTALTDKAQSKPAAERK</sequence>
<dbReference type="PANTHER" id="PTHR15066:SF0">
    <property type="entry name" value="TRANSMEMBRANE PROTEIN 187"/>
    <property type="match status" value="1"/>
</dbReference>
<feature type="transmembrane region" description="Helical" evidence="1">
    <location>
        <begin position="64"/>
        <end position="84"/>
    </location>
</feature>
<keyword evidence="1" id="KW-0472">Membrane</keyword>
<evidence type="ECO:0000256" key="1">
    <source>
        <dbReference type="SAM" id="Phobius"/>
    </source>
</evidence>
<gene>
    <name evidence="2" type="ORF">GOODEAATRI_026493</name>
</gene>
<keyword evidence="3" id="KW-1185">Reference proteome</keyword>
<feature type="transmembrane region" description="Helical" evidence="1">
    <location>
        <begin position="104"/>
        <end position="129"/>
    </location>
</feature>
<evidence type="ECO:0000313" key="2">
    <source>
        <dbReference type="EMBL" id="MEQ2166298.1"/>
    </source>
</evidence>
<name>A0ABV0N4H1_9TELE</name>